<keyword evidence="1" id="KW-0472">Membrane</keyword>
<evidence type="ECO:0000313" key="3">
    <source>
        <dbReference type="Proteomes" id="UP000199315"/>
    </source>
</evidence>
<dbReference type="PANTHER" id="PTHR35813">
    <property type="entry name" value="INNER MEMBRANE PROTEIN YBAN"/>
    <property type="match status" value="1"/>
</dbReference>
<protein>
    <recommendedName>
        <fullName evidence="4">DUF454 domain-containing protein</fullName>
    </recommendedName>
</protein>
<dbReference type="EMBL" id="FMKA01000019">
    <property type="protein sequence ID" value="SCP98336.1"/>
    <property type="molecule type" value="Genomic_DNA"/>
</dbReference>
<feature type="transmembrane region" description="Helical" evidence="1">
    <location>
        <begin position="12"/>
        <end position="31"/>
    </location>
</feature>
<feature type="transmembrane region" description="Helical" evidence="1">
    <location>
        <begin position="102"/>
        <end position="120"/>
    </location>
</feature>
<dbReference type="Pfam" id="PF04304">
    <property type="entry name" value="DUF454"/>
    <property type="match status" value="1"/>
</dbReference>
<dbReference type="OrthoDB" id="5690292at2"/>
<dbReference type="Proteomes" id="UP000199315">
    <property type="component" value="Unassembled WGS sequence"/>
</dbReference>
<gene>
    <name evidence="2" type="ORF">SAMN05421730_101944</name>
</gene>
<name>A0A1D3TVY7_9FIRM</name>
<proteinExistence type="predicted"/>
<dbReference type="InterPro" id="IPR007401">
    <property type="entry name" value="DUF454"/>
</dbReference>
<keyword evidence="1" id="KW-1133">Transmembrane helix</keyword>
<dbReference type="GO" id="GO:0005886">
    <property type="term" value="C:plasma membrane"/>
    <property type="evidence" value="ECO:0007669"/>
    <property type="project" value="TreeGrafter"/>
</dbReference>
<evidence type="ECO:0000256" key="1">
    <source>
        <dbReference type="SAM" id="Phobius"/>
    </source>
</evidence>
<organism evidence="2 3">
    <name type="scientific">Anaerobium acetethylicum</name>
    <dbReference type="NCBI Taxonomy" id="1619234"/>
    <lineage>
        <taxon>Bacteria</taxon>
        <taxon>Bacillati</taxon>
        <taxon>Bacillota</taxon>
        <taxon>Clostridia</taxon>
        <taxon>Lachnospirales</taxon>
        <taxon>Lachnospiraceae</taxon>
        <taxon>Anaerobium</taxon>
    </lineage>
</organism>
<feature type="transmembrane region" description="Helical" evidence="1">
    <location>
        <begin position="78"/>
        <end position="96"/>
    </location>
</feature>
<sequence>MKLYAVKKYSYLFLGSLSLVFGITGVFIPVLPTTPFLLLASFCYLRSSERMYQWLINHKIFGAYLYCYLTYKAIPGKTRIGTIIFLWATLSVSMLLLPSPHIRIFLVAVGISVTIHLMTLKTLSREDMKALNDLYDKKPKEQELSNED</sequence>
<evidence type="ECO:0000313" key="2">
    <source>
        <dbReference type="EMBL" id="SCP98336.1"/>
    </source>
</evidence>
<reference evidence="2 3" key="1">
    <citation type="submission" date="2016-09" db="EMBL/GenBank/DDBJ databases">
        <authorList>
            <person name="Capua I."/>
            <person name="De Benedictis P."/>
            <person name="Joannis T."/>
            <person name="Lombin L.H."/>
            <person name="Cattoli G."/>
        </authorList>
    </citation>
    <scope>NUCLEOTIDE SEQUENCE [LARGE SCALE GENOMIC DNA]</scope>
    <source>
        <strain evidence="2 3">GluBS11</strain>
    </source>
</reference>
<dbReference type="AlphaFoldDB" id="A0A1D3TVY7"/>
<keyword evidence="3" id="KW-1185">Reference proteome</keyword>
<evidence type="ECO:0008006" key="4">
    <source>
        <dbReference type="Google" id="ProtNLM"/>
    </source>
</evidence>
<accession>A0A1D3TVY7</accession>
<dbReference type="RefSeq" id="WP_091235290.1">
    <property type="nucleotide sequence ID" value="NZ_FMKA01000019.1"/>
</dbReference>
<feature type="transmembrane region" description="Helical" evidence="1">
    <location>
        <begin position="51"/>
        <end position="71"/>
    </location>
</feature>
<dbReference type="PANTHER" id="PTHR35813:SF1">
    <property type="entry name" value="INNER MEMBRANE PROTEIN YBAN"/>
    <property type="match status" value="1"/>
</dbReference>
<keyword evidence="1" id="KW-0812">Transmembrane</keyword>
<dbReference type="STRING" id="1619234.SAMN05421730_101944"/>